<keyword evidence="6" id="KW-1185">Reference proteome</keyword>
<feature type="region of interest" description="Disordered" evidence="3">
    <location>
        <begin position="1"/>
        <end position="31"/>
    </location>
</feature>
<gene>
    <name evidence="5" type="ORF">COEREDRAFT_41722</name>
</gene>
<dbReference type="SUPFAM" id="SSF54928">
    <property type="entry name" value="RNA-binding domain, RBD"/>
    <property type="match status" value="1"/>
</dbReference>
<dbReference type="InterPro" id="IPR050825">
    <property type="entry name" value="RBM42_RBP45_47-like"/>
</dbReference>
<evidence type="ECO:0000313" key="5">
    <source>
        <dbReference type="EMBL" id="PIA16973.1"/>
    </source>
</evidence>
<dbReference type="PANTHER" id="PTHR47640">
    <property type="entry name" value="TRNA SELENOCYSTEINE 1-ASSOCIATED PROTEIN 1-RELATED-RELATED"/>
    <property type="match status" value="1"/>
</dbReference>
<protein>
    <recommendedName>
        <fullName evidence="4">RRM domain-containing protein</fullName>
    </recommendedName>
</protein>
<dbReference type="OrthoDB" id="1749473at2759"/>
<dbReference type="Gene3D" id="3.30.70.330">
    <property type="match status" value="1"/>
</dbReference>
<feature type="domain" description="RRM" evidence="4">
    <location>
        <begin position="53"/>
        <end position="131"/>
    </location>
</feature>
<proteinExistence type="predicted"/>
<evidence type="ECO:0000256" key="3">
    <source>
        <dbReference type="SAM" id="MobiDB-lite"/>
    </source>
</evidence>
<evidence type="ECO:0000259" key="4">
    <source>
        <dbReference type="PROSITE" id="PS50102"/>
    </source>
</evidence>
<dbReference type="InterPro" id="IPR012677">
    <property type="entry name" value="Nucleotide-bd_a/b_plait_sf"/>
</dbReference>
<dbReference type="Pfam" id="PF00076">
    <property type="entry name" value="RRM_1"/>
    <property type="match status" value="1"/>
</dbReference>
<dbReference type="AlphaFoldDB" id="A0A2G5BD93"/>
<keyword evidence="1 2" id="KW-0694">RNA-binding</keyword>
<reference evidence="5 6" key="1">
    <citation type="journal article" date="2015" name="Genome Biol. Evol.">
        <title>Phylogenomic analyses indicate that early fungi evolved digesting cell walls of algal ancestors of land plants.</title>
        <authorList>
            <person name="Chang Y."/>
            <person name="Wang S."/>
            <person name="Sekimoto S."/>
            <person name="Aerts A.L."/>
            <person name="Choi C."/>
            <person name="Clum A."/>
            <person name="LaButti K.M."/>
            <person name="Lindquist E.A."/>
            <person name="Yee Ngan C."/>
            <person name="Ohm R.A."/>
            <person name="Salamov A.A."/>
            <person name="Grigoriev I.V."/>
            <person name="Spatafora J.W."/>
            <person name="Berbee M.L."/>
        </authorList>
    </citation>
    <scope>NUCLEOTIDE SEQUENCE [LARGE SCALE GENOMIC DNA]</scope>
    <source>
        <strain evidence="5 6">NRRL 1564</strain>
    </source>
</reference>
<dbReference type="PANTHER" id="PTHR47640:SF11">
    <property type="entry name" value="RNA-BINDING PROTEIN 42"/>
    <property type="match status" value="1"/>
</dbReference>
<dbReference type="SMART" id="SM00360">
    <property type="entry name" value="RRM"/>
    <property type="match status" value="1"/>
</dbReference>
<sequence>MTPADDAGVLVSSKKDNSGTKSQNQQKKRRVVRMAGGQVWEDSQLDNWPTDDYRLFVGDLGPEVTSEMLEQAFDKFPSLQRTRVVCEKKSGKSQGYGFLSFSDADDFLAAWKEFNGKYVGSRPIKLRKSTWKSRNVDIRKVKRQDKRAFLEYKQGKR</sequence>
<name>A0A2G5BD93_COERN</name>
<evidence type="ECO:0000256" key="1">
    <source>
        <dbReference type="ARBA" id="ARBA00022884"/>
    </source>
</evidence>
<dbReference type="EMBL" id="KZ303496">
    <property type="protein sequence ID" value="PIA16973.1"/>
    <property type="molecule type" value="Genomic_DNA"/>
</dbReference>
<dbReference type="STRING" id="763665.A0A2G5BD93"/>
<accession>A0A2G5BD93</accession>
<dbReference type="GO" id="GO:0003729">
    <property type="term" value="F:mRNA binding"/>
    <property type="evidence" value="ECO:0007669"/>
    <property type="project" value="InterPro"/>
</dbReference>
<evidence type="ECO:0000256" key="2">
    <source>
        <dbReference type="PROSITE-ProRule" id="PRU00176"/>
    </source>
</evidence>
<evidence type="ECO:0000313" key="6">
    <source>
        <dbReference type="Proteomes" id="UP000242474"/>
    </source>
</evidence>
<dbReference type="PROSITE" id="PS50102">
    <property type="entry name" value="RRM"/>
    <property type="match status" value="1"/>
</dbReference>
<dbReference type="Proteomes" id="UP000242474">
    <property type="component" value="Unassembled WGS sequence"/>
</dbReference>
<dbReference type="InterPro" id="IPR000504">
    <property type="entry name" value="RRM_dom"/>
</dbReference>
<organism evidence="5 6">
    <name type="scientific">Coemansia reversa (strain ATCC 12441 / NRRL 1564)</name>
    <dbReference type="NCBI Taxonomy" id="763665"/>
    <lineage>
        <taxon>Eukaryota</taxon>
        <taxon>Fungi</taxon>
        <taxon>Fungi incertae sedis</taxon>
        <taxon>Zoopagomycota</taxon>
        <taxon>Kickxellomycotina</taxon>
        <taxon>Kickxellomycetes</taxon>
        <taxon>Kickxellales</taxon>
        <taxon>Kickxellaceae</taxon>
        <taxon>Coemansia</taxon>
    </lineage>
</organism>
<dbReference type="InterPro" id="IPR035979">
    <property type="entry name" value="RBD_domain_sf"/>
</dbReference>